<evidence type="ECO:0000313" key="1">
    <source>
        <dbReference type="EMBL" id="KAA6387579.1"/>
    </source>
</evidence>
<reference evidence="1 2" key="1">
    <citation type="submission" date="2019-03" db="EMBL/GenBank/DDBJ databases">
        <title>Single cell metagenomics reveals metabolic interactions within the superorganism composed of flagellate Streblomastix strix and complex community of Bacteroidetes bacteria on its surface.</title>
        <authorList>
            <person name="Treitli S.C."/>
            <person name="Kolisko M."/>
            <person name="Husnik F."/>
            <person name="Keeling P."/>
            <person name="Hampl V."/>
        </authorList>
    </citation>
    <scope>NUCLEOTIDE SEQUENCE [LARGE SCALE GENOMIC DNA]</scope>
    <source>
        <strain evidence="1">ST1C</strain>
    </source>
</reference>
<name>A0A5J4VZA2_9EUKA</name>
<comment type="caution">
    <text evidence="1">The sequence shown here is derived from an EMBL/GenBank/DDBJ whole genome shotgun (WGS) entry which is preliminary data.</text>
</comment>
<accession>A0A5J4VZA2</accession>
<dbReference type="Proteomes" id="UP000324800">
    <property type="component" value="Unassembled WGS sequence"/>
</dbReference>
<dbReference type="AlphaFoldDB" id="A0A5J4VZA2"/>
<protein>
    <submittedName>
        <fullName evidence="1">Uncharacterized protein</fullName>
    </submittedName>
</protein>
<evidence type="ECO:0000313" key="2">
    <source>
        <dbReference type="Proteomes" id="UP000324800"/>
    </source>
</evidence>
<gene>
    <name evidence="1" type="ORF">EZS28_016900</name>
</gene>
<proteinExistence type="predicted"/>
<dbReference type="EMBL" id="SNRW01004318">
    <property type="protein sequence ID" value="KAA6387579.1"/>
    <property type="molecule type" value="Genomic_DNA"/>
</dbReference>
<sequence>MQHLSISNQHFTTSNNALWDQTQHNLLRRDDRINPQIDKNTFGNQNSELLRRHTSNPLGQTNTQNTINENNENIGIVRMGNVNREMRNRTKIYYNILEMDMESERDEYKNVRKKKAENEIIIE</sequence>
<organism evidence="1 2">
    <name type="scientific">Streblomastix strix</name>
    <dbReference type="NCBI Taxonomy" id="222440"/>
    <lineage>
        <taxon>Eukaryota</taxon>
        <taxon>Metamonada</taxon>
        <taxon>Preaxostyla</taxon>
        <taxon>Oxymonadida</taxon>
        <taxon>Streblomastigidae</taxon>
        <taxon>Streblomastix</taxon>
    </lineage>
</organism>